<reference evidence="2" key="1">
    <citation type="submission" date="2022-01" db="EMBL/GenBank/DDBJ databases">
        <title>Genome-Based Taxonomic Classification of the Phylum Actinobacteria.</title>
        <authorList>
            <person name="Gao Y."/>
        </authorList>
    </citation>
    <scope>NUCLEOTIDE SEQUENCE</scope>
    <source>
        <strain evidence="2">KLBMP 8922</strain>
    </source>
</reference>
<dbReference type="Proteomes" id="UP001165378">
    <property type="component" value="Unassembled WGS sequence"/>
</dbReference>
<dbReference type="AlphaFoldDB" id="A0AA41TZV0"/>
<name>A0AA41TZV0_9ACTN</name>
<comment type="caution">
    <text evidence="2">The sequence shown here is derived from an EMBL/GenBank/DDBJ whole genome shotgun (WGS) entry which is preliminary data.</text>
</comment>
<dbReference type="Pfam" id="PF12730">
    <property type="entry name" value="ABC2_membrane_4"/>
    <property type="match status" value="1"/>
</dbReference>
<keyword evidence="1" id="KW-0812">Transmembrane</keyword>
<feature type="transmembrane region" description="Helical" evidence="1">
    <location>
        <begin position="192"/>
        <end position="210"/>
    </location>
</feature>
<evidence type="ECO:0000313" key="2">
    <source>
        <dbReference type="EMBL" id="MCF2529183.1"/>
    </source>
</evidence>
<keyword evidence="1" id="KW-0472">Membrane</keyword>
<keyword evidence="1" id="KW-1133">Transmembrane helix</keyword>
<feature type="transmembrane region" description="Helical" evidence="1">
    <location>
        <begin position="120"/>
        <end position="144"/>
    </location>
</feature>
<gene>
    <name evidence="2" type="ORF">LZ495_18450</name>
</gene>
<accession>A0AA41TZV0</accession>
<keyword evidence="3" id="KW-1185">Reference proteome</keyword>
<sequence>MSGIAVPAAAGRLGQVTFRGIVRSEWVKLRTLRSTFLTLAGAMAAMVGFGLLVTSMTAHRWSGMDEAQRAATNPLAQSQIGFFIAQLAVGVLGVLVVSGEYSTGMIRATLSAVPDRLPVLWAKSAVFAVVTWLLMTAAALAAFLGGQAVLRSTGVGLSLGDPGVARAVLGNGLYLTVVGLFGVGLAGVLRNAAGAIACVFGVLLVLPELVKAFPKSLSEAVWPYLPSTAGRAVATVDAGPMALSPWAGFAVFCLYAGAALAAAAVVLKRRDA</sequence>
<protein>
    <submittedName>
        <fullName evidence="2">ABC transporter permease subunit</fullName>
    </submittedName>
</protein>
<dbReference type="EMBL" id="JAKFHA010000010">
    <property type="protein sequence ID" value="MCF2529183.1"/>
    <property type="molecule type" value="Genomic_DNA"/>
</dbReference>
<evidence type="ECO:0000256" key="1">
    <source>
        <dbReference type="SAM" id="Phobius"/>
    </source>
</evidence>
<proteinExistence type="predicted"/>
<feature type="transmembrane region" description="Helical" evidence="1">
    <location>
        <begin position="36"/>
        <end position="58"/>
    </location>
</feature>
<dbReference type="GO" id="GO:0140359">
    <property type="term" value="F:ABC-type transporter activity"/>
    <property type="evidence" value="ECO:0007669"/>
    <property type="project" value="InterPro"/>
</dbReference>
<dbReference type="RefSeq" id="WP_235053376.1">
    <property type="nucleotide sequence ID" value="NZ_JAKFHA010000010.1"/>
</dbReference>
<dbReference type="GO" id="GO:0005886">
    <property type="term" value="C:plasma membrane"/>
    <property type="evidence" value="ECO:0007669"/>
    <property type="project" value="UniProtKB-SubCell"/>
</dbReference>
<organism evidence="2 3">
    <name type="scientific">Yinghuangia soli</name>
    <dbReference type="NCBI Taxonomy" id="2908204"/>
    <lineage>
        <taxon>Bacteria</taxon>
        <taxon>Bacillati</taxon>
        <taxon>Actinomycetota</taxon>
        <taxon>Actinomycetes</taxon>
        <taxon>Kitasatosporales</taxon>
        <taxon>Streptomycetaceae</taxon>
        <taxon>Yinghuangia</taxon>
    </lineage>
</organism>
<evidence type="ECO:0000313" key="3">
    <source>
        <dbReference type="Proteomes" id="UP001165378"/>
    </source>
</evidence>
<feature type="transmembrane region" description="Helical" evidence="1">
    <location>
        <begin position="246"/>
        <end position="267"/>
    </location>
</feature>
<feature type="transmembrane region" description="Helical" evidence="1">
    <location>
        <begin position="78"/>
        <end position="99"/>
    </location>
</feature>
<feature type="transmembrane region" description="Helical" evidence="1">
    <location>
        <begin position="164"/>
        <end position="185"/>
    </location>
</feature>